<proteinExistence type="predicted"/>
<organism evidence="1">
    <name type="scientific">viral metagenome</name>
    <dbReference type="NCBI Taxonomy" id="1070528"/>
    <lineage>
        <taxon>unclassified sequences</taxon>
        <taxon>metagenomes</taxon>
        <taxon>organismal metagenomes</taxon>
    </lineage>
</organism>
<reference evidence="1" key="1">
    <citation type="submission" date="2020-03" db="EMBL/GenBank/DDBJ databases">
        <title>The deep terrestrial virosphere.</title>
        <authorList>
            <person name="Holmfeldt K."/>
            <person name="Nilsson E."/>
            <person name="Simone D."/>
            <person name="Lopez-Fernandez M."/>
            <person name="Wu X."/>
            <person name="de Brujin I."/>
            <person name="Lundin D."/>
            <person name="Andersson A."/>
            <person name="Bertilsson S."/>
            <person name="Dopson M."/>
        </authorList>
    </citation>
    <scope>NUCLEOTIDE SEQUENCE</scope>
    <source>
        <strain evidence="1">MM415A04568</strain>
    </source>
</reference>
<dbReference type="SUPFAM" id="SSF54001">
    <property type="entry name" value="Cysteine proteinases"/>
    <property type="match status" value="1"/>
</dbReference>
<evidence type="ECO:0008006" key="2">
    <source>
        <dbReference type="Google" id="ProtNLM"/>
    </source>
</evidence>
<name>A0A6M3JK23_9ZZZZ</name>
<sequence>MSNLKLGDIVVFKGQGVLYFILSRLLKLFEPSYDFYGWHMAFICSIEDGRPYIAEALVKGVRRNPLDTDRQFRVYRWLGKEPEQWRITAFVNEHEGDRYDILCYVWTFIQRLALKLFNKKLGYLKNDDYTCWEWCAYFAEKMGKPWCDELNFPLLTDFLNQKPTQVL</sequence>
<dbReference type="Gene3D" id="3.90.1720.10">
    <property type="entry name" value="endopeptidase domain like (from Nostoc punctiforme)"/>
    <property type="match status" value="1"/>
</dbReference>
<dbReference type="EMBL" id="MT141708">
    <property type="protein sequence ID" value="QJA69475.1"/>
    <property type="molecule type" value="Genomic_DNA"/>
</dbReference>
<protein>
    <recommendedName>
        <fullName evidence="2">Peptidase</fullName>
    </recommendedName>
</protein>
<dbReference type="InterPro" id="IPR038765">
    <property type="entry name" value="Papain-like_cys_pep_sf"/>
</dbReference>
<evidence type="ECO:0000313" key="1">
    <source>
        <dbReference type="EMBL" id="QJA69475.1"/>
    </source>
</evidence>
<gene>
    <name evidence="1" type="ORF">MM415A04568_0012</name>
</gene>
<dbReference type="AlphaFoldDB" id="A0A6M3JK23"/>
<accession>A0A6M3JK23</accession>